<feature type="domain" description="PH" evidence="10">
    <location>
        <begin position="443"/>
        <end position="548"/>
    </location>
</feature>
<dbReference type="Pfam" id="PF16523">
    <property type="entry name" value="betaPIX_CC"/>
    <property type="match status" value="1"/>
</dbReference>
<dbReference type="PRINTS" id="PR00888">
    <property type="entry name" value="SM22CALPONIN"/>
</dbReference>
<keyword evidence="14" id="KW-1185">Reference proteome</keyword>
<dbReference type="InterPro" id="IPR001452">
    <property type="entry name" value="SH3_domain"/>
</dbReference>
<dbReference type="GO" id="GO:0005737">
    <property type="term" value="C:cytoplasm"/>
    <property type="evidence" value="ECO:0007669"/>
    <property type="project" value="TreeGrafter"/>
</dbReference>
<evidence type="ECO:0000259" key="12">
    <source>
        <dbReference type="PROSITE" id="PS50021"/>
    </source>
</evidence>
<evidence type="ECO:0000256" key="1">
    <source>
        <dbReference type="ARBA" id="ARBA00004510"/>
    </source>
</evidence>
<evidence type="ECO:0000256" key="3">
    <source>
        <dbReference type="ARBA" id="ARBA00022553"/>
    </source>
</evidence>
<reference evidence="13 14" key="1">
    <citation type="journal article" date="2020" name="Nat. Commun.">
        <title>Donkey genomes provide new insights into domestication and selection for coat color.</title>
        <authorList>
            <person name="Wang"/>
            <person name="C."/>
            <person name="Li"/>
            <person name="H."/>
            <person name="Guo"/>
            <person name="Y."/>
            <person name="Huang"/>
            <person name="J."/>
            <person name="Sun"/>
            <person name="Y."/>
            <person name="Min"/>
            <person name="J."/>
            <person name="Wang"/>
            <person name="J."/>
            <person name="Fang"/>
            <person name="X."/>
            <person name="Zhao"/>
            <person name="Z."/>
            <person name="Wang"/>
            <person name="S."/>
            <person name="Zhang"/>
            <person name="Y."/>
            <person name="Liu"/>
            <person name="Q."/>
            <person name="Jiang"/>
            <person name="Q."/>
            <person name="Wang"/>
            <person name="X."/>
            <person name="Guo"/>
            <person name="Y."/>
            <person name="Yang"/>
            <person name="C."/>
            <person name="Wang"/>
            <person name="Y."/>
            <person name="Tian"/>
            <person name="F."/>
            <person name="Zhuang"/>
            <person name="G."/>
            <person name="Fan"/>
            <person name="Y."/>
            <person name="Gao"/>
            <person name="Q."/>
            <person name="Li"/>
            <person name="Y."/>
            <person name="Ju"/>
            <person name="Z."/>
            <person name="Li"/>
            <person name="J."/>
            <person name="Li"/>
            <person name="R."/>
            <person name="Hou"/>
            <person name="M."/>
            <person name="Yang"/>
            <person name="G."/>
            <person name="Liu"/>
            <person name="G."/>
            <person name="Liu"/>
            <person name="W."/>
            <person name="Guo"/>
            <person name="J."/>
            <person name="Pan"/>
            <person name="S."/>
            <person name="Fan"/>
            <person name="G."/>
            <person name="Zhang"/>
            <person name="W."/>
            <person name="Zhang"/>
            <person name="R."/>
            <person name="Yu"/>
            <person name="J."/>
            <person name="Zhang"/>
            <person name="X."/>
            <person name="Yin"/>
            <person name="Q."/>
            <person name="Ji"/>
            <person name="C."/>
            <person name="Jin"/>
            <person name="Y."/>
            <person name="Yue"/>
            <person name="G."/>
            <person name="Liu"/>
            <person name="M."/>
            <person name="Xu"/>
            <person name="J."/>
            <person name="Liu"/>
            <person name="S."/>
            <person name="Jordana"/>
            <person name="J."/>
            <person name="Noce"/>
            <person name="A."/>
            <person name="Amills"/>
            <person name="M."/>
            <person name="Wu"/>
            <person name="D.D."/>
            <person name="Li"/>
            <person name="S."/>
            <person name="Zhou"/>
            <person name="X. and Zhong"/>
            <person name="J."/>
        </authorList>
    </citation>
    <scope>NUCLEOTIDE SEQUENCE [LARGE SCALE GENOMIC DNA]</scope>
</reference>
<dbReference type="SMART" id="SM00033">
    <property type="entry name" value="CH"/>
    <property type="match status" value="1"/>
</dbReference>
<keyword evidence="4" id="KW-0344">Guanine-nucleotide releasing factor</keyword>
<dbReference type="Ensembl" id="ENSEAST00005037963.1">
    <property type="protein sequence ID" value="ENSEASP00005037783.1"/>
    <property type="gene ID" value="ENSEASG00005003412.2"/>
</dbReference>
<dbReference type="InterPro" id="IPR032409">
    <property type="entry name" value="GEF6/7_CC"/>
</dbReference>
<dbReference type="PRINTS" id="PR00452">
    <property type="entry name" value="SH3DOMAIN"/>
</dbReference>
<dbReference type="InterPro" id="IPR001849">
    <property type="entry name" value="PH_domain"/>
</dbReference>
<dbReference type="FunFam" id="2.30.30.40:FF:000034">
    <property type="entry name" value="Rho guanine nucleotide exchange factor (GEF) 7"/>
    <property type="match status" value="1"/>
</dbReference>
<dbReference type="InterPro" id="IPR035788">
    <property type="entry name" value="AlphaPIX_SH3"/>
</dbReference>
<reference evidence="13" key="3">
    <citation type="submission" date="2025-09" db="UniProtKB">
        <authorList>
            <consortium name="Ensembl"/>
        </authorList>
    </citation>
    <scope>IDENTIFICATION</scope>
</reference>
<protein>
    <submittedName>
        <fullName evidence="13">Rac/Cdc42 guanine nucleotide exchange factor 6</fullName>
    </submittedName>
</protein>
<sequence>MNPEERIVTWLISLGVLDSPKKTICDPEEFLKSSLKNGVVLCKLINRLRPGSVEKYCLEPQTEADCINNINDFLKGCATLQVEVFDPDDLYSGVNFSKVLSTLLAVNKATEDQLSERPCARSSSLSAANSSQTNPQGAVSSTAPGLQRQSKPVEMTENGSHQLIVKARFNFKQTNEDELSVCKGDIIYVTRVEEGGWWEGTLNGRTGWFPSNYVREIKSSERPLSPKAVKGFETTPLTKNYYTVVLQNILDTERDYAKELQSLLVTYLRPLQSNNNLSSVEFTSLLGNFEEVCTFQQTLCQALEECSKFPENQHKVGGCLLNLMPHFKSMYLAYCANHPSAVNVLTQHSDDVEQFMESQGASSPGILMLTTSLSKPFMRLEKYVTLLQELERHMEDTHPDHQDILKAIIAFKALMGQCQDLRKRKQLELQILSEPIQAWEGEDIKTLGNVIFMSQVMVQYGTCEEKEERYFLLFSTVLIMLSASPRMSGFIYQGKIPIAGMMVTRLDEIEGNDCTFEITGNIIERIVVHCNNNQDFQEWLEQLYKLIRGPASCGSLSKTSSSSCSAHSRMSYILKESSKSPKTMKKFLHKRKTERKPSEEEYVTRKSTAALEEDAQILKVIEAYCTSANFQQGHGSSARKDSVPQVLLPEEEKLIIEETRSNGQTIIEEKSLVDTVYALKDEVKELKQENKRMKQCLEEELKSRRDLEKLVRRLLKQTDECIRSESSSKTSILP</sequence>
<feature type="domain" description="SH3" evidence="9">
    <location>
        <begin position="160"/>
        <end position="219"/>
    </location>
</feature>
<dbReference type="CDD" id="cd12060">
    <property type="entry name" value="SH3_alphaPIX"/>
    <property type="match status" value="1"/>
</dbReference>
<dbReference type="InterPro" id="IPR036872">
    <property type="entry name" value="CH_dom_sf"/>
</dbReference>
<keyword evidence="2 6" id="KW-0728">SH3 domain</keyword>
<dbReference type="InterPro" id="IPR046376">
    <property type="entry name" value="PH_Cool_Pix"/>
</dbReference>
<dbReference type="InterPro" id="IPR000219">
    <property type="entry name" value="DH_dom"/>
</dbReference>
<feature type="domain" description="Calponin-homology (CH)" evidence="12">
    <location>
        <begin position="1"/>
        <end position="111"/>
    </location>
</feature>
<accession>A0A9L0IL39</accession>
<dbReference type="InterPro" id="IPR001331">
    <property type="entry name" value="GDS_CDC24_CS"/>
</dbReference>
<evidence type="ECO:0000259" key="11">
    <source>
        <dbReference type="PROSITE" id="PS50010"/>
    </source>
</evidence>
<reference evidence="13" key="2">
    <citation type="submission" date="2025-08" db="UniProtKB">
        <authorList>
            <consortium name="Ensembl"/>
        </authorList>
    </citation>
    <scope>IDENTIFICATION</scope>
</reference>
<evidence type="ECO:0000259" key="10">
    <source>
        <dbReference type="PROSITE" id="PS50003"/>
    </source>
</evidence>
<dbReference type="Proteomes" id="UP000694387">
    <property type="component" value="Chromosome X"/>
</dbReference>
<evidence type="ECO:0000313" key="13">
    <source>
        <dbReference type="Ensembl" id="ENSEASP00005037783.1"/>
    </source>
</evidence>
<evidence type="ECO:0000313" key="14">
    <source>
        <dbReference type="Proteomes" id="UP000694387"/>
    </source>
</evidence>
<evidence type="ECO:0000256" key="5">
    <source>
        <dbReference type="ARBA" id="ARBA00023273"/>
    </source>
</evidence>
<evidence type="ECO:0000259" key="9">
    <source>
        <dbReference type="PROSITE" id="PS50002"/>
    </source>
</evidence>
<dbReference type="Gene3D" id="2.30.29.30">
    <property type="entry name" value="Pleckstrin-homology domain (PH domain)/Phosphotyrosine-binding domain (PTB)"/>
    <property type="match status" value="1"/>
</dbReference>
<dbReference type="PROSITE" id="PS50021">
    <property type="entry name" value="CH"/>
    <property type="match status" value="1"/>
</dbReference>
<evidence type="ECO:0000256" key="8">
    <source>
        <dbReference type="SAM" id="MobiDB-lite"/>
    </source>
</evidence>
<dbReference type="GO" id="GO:0035556">
    <property type="term" value="P:intracellular signal transduction"/>
    <property type="evidence" value="ECO:0007669"/>
    <property type="project" value="InterPro"/>
</dbReference>
<dbReference type="Gene3D" id="1.20.5.390">
    <property type="entry name" value="L1 transposable element, trimerization domain"/>
    <property type="match status" value="1"/>
</dbReference>
<dbReference type="Gene3D" id="1.20.900.10">
    <property type="entry name" value="Dbl homology (DH) domain"/>
    <property type="match status" value="1"/>
</dbReference>
<dbReference type="GeneTree" id="ENSGT00940000158723"/>
<dbReference type="SMART" id="SM00233">
    <property type="entry name" value="PH"/>
    <property type="match status" value="1"/>
</dbReference>
<dbReference type="CDD" id="cd01225">
    <property type="entry name" value="PH_Cool_Pix"/>
    <property type="match status" value="1"/>
</dbReference>
<dbReference type="CDD" id="cd00160">
    <property type="entry name" value="RhoGEF"/>
    <property type="match status" value="1"/>
</dbReference>
<proteinExistence type="predicted"/>
<keyword evidence="3" id="KW-0597">Phosphoprotein</keyword>
<dbReference type="SMART" id="SM00325">
    <property type="entry name" value="RhoGEF"/>
    <property type="match status" value="1"/>
</dbReference>
<evidence type="ECO:0000256" key="2">
    <source>
        <dbReference type="ARBA" id="ARBA00022443"/>
    </source>
</evidence>
<dbReference type="PROSITE" id="PS50010">
    <property type="entry name" value="DH_2"/>
    <property type="match status" value="1"/>
</dbReference>
<dbReference type="PANTHER" id="PTHR46026">
    <property type="entry name" value="RHO-TYPE GUANINE NUCLEOTIDE EXCHANGE FACTOR, ISOFORM F"/>
    <property type="match status" value="1"/>
</dbReference>
<dbReference type="PROSITE" id="PS50003">
    <property type="entry name" value="PH_DOMAIN"/>
    <property type="match status" value="1"/>
</dbReference>
<dbReference type="SUPFAM" id="SSF50044">
    <property type="entry name" value="SH3-domain"/>
    <property type="match status" value="1"/>
</dbReference>
<dbReference type="GO" id="GO:0005085">
    <property type="term" value="F:guanyl-nucleotide exchange factor activity"/>
    <property type="evidence" value="ECO:0007669"/>
    <property type="project" value="UniProtKB-KW"/>
</dbReference>
<dbReference type="PANTHER" id="PTHR46026:SF2">
    <property type="entry name" value="RHO GUANINE NUCLEOTIDE EXCHANGE FACTOR 6"/>
    <property type="match status" value="1"/>
</dbReference>
<dbReference type="PROSITE" id="PS00741">
    <property type="entry name" value="DH_1"/>
    <property type="match status" value="1"/>
</dbReference>
<feature type="domain" description="DH" evidence="11">
    <location>
        <begin position="241"/>
        <end position="421"/>
    </location>
</feature>
<evidence type="ECO:0000256" key="6">
    <source>
        <dbReference type="PROSITE-ProRule" id="PRU00192"/>
    </source>
</evidence>
<dbReference type="CDD" id="cd21265">
    <property type="entry name" value="CH_alphaPIX"/>
    <property type="match status" value="1"/>
</dbReference>
<dbReference type="Pfam" id="PF16615">
    <property type="entry name" value="RhoGEF67_u1"/>
    <property type="match status" value="1"/>
</dbReference>
<dbReference type="InterPro" id="IPR036028">
    <property type="entry name" value="SH3-like_dom_sf"/>
</dbReference>
<dbReference type="InterPro" id="IPR011993">
    <property type="entry name" value="PH-like_dom_sf"/>
</dbReference>
<dbReference type="Gene3D" id="1.10.418.10">
    <property type="entry name" value="Calponin-like domain"/>
    <property type="match status" value="1"/>
</dbReference>
<dbReference type="Pfam" id="PF16614">
    <property type="entry name" value="RhoGEF67_u2"/>
    <property type="match status" value="1"/>
</dbReference>
<evidence type="ECO:0000256" key="7">
    <source>
        <dbReference type="SAM" id="Coils"/>
    </source>
</evidence>
<evidence type="ECO:0000256" key="4">
    <source>
        <dbReference type="ARBA" id="ARBA00022658"/>
    </source>
</evidence>
<dbReference type="InterPro" id="IPR001715">
    <property type="entry name" value="CH_dom"/>
</dbReference>
<dbReference type="GO" id="GO:0030027">
    <property type="term" value="C:lamellipodium"/>
    <property type="evidence" value="ECO:0007669"/>
    <property type="project" value="UniProtKB-SubCell"/>
</dbReference>
<dbReference type="Pfam" id="PF07653">
    <property type="entry name" value="SH3_2"/>
    <property type="match status" value="1"/>
</dbReference>
<dbReference type="SUPFAM" id="SSF47576">
    <property type="entry name" value="Calponin-homology domain, CH-domain"/>
    <property type="match status" value="1"/>
</dbReference>
<dbReference type="FunFam" id="2.30.29.30:FF:000094">
    <property type="entry name" value="Rho guanine nucleotide exchange factor 7"/>
    <property type="match status" value="1"/>
</dbReference>
<dbReference type="SMART" id="SM00326">
    <property type="entry name" value="SH3"/>
    <property type="match status" value="1"/>
</dbReference>
<dbReference type="PROSITE" id="PS50002">
    <property type="entry name" value="SH3"/>
    <property type="match status" value="1"/>
</dbReference>
<dbReference type="FunFam" id="1.20.900.10:FF:000016">
    <property type="entry name" value="Rho guanine nucleotide exchange factor 6"/>
    <property type="match status" value="1"/>
</dbReference>
<feature type="coiled-coil region" evidence="7">
    <location>
        <begin position="676"/>
        <end position="717"/>
    </location>
</feature>
<organism evidence="13 14">
    <name type="scientific">Equus asinus</name>
    <name type="common">Donkey</name>
    <name type="synonym">Equus africanus asinus</name>
    <dbReference type="NCBI Taxonomy" id="9793"/>
    <lineage>
        <taxon>Eukaryota</taxon>
        <taxon>Metazoa</taxon>
        <taxon>Chordata</taxon>
        <taxon>Craniata</taxon>
        <taxon>Vertebrata</taxon>
        <taxon>Euteleostomi</taxon>
        <taxon>Mammalia</taxon>
        <taxon>Eutheria</taxon>
        <taxon>Laurasiatheria</taxon>
        <taxon>Perissodactyla</taxon>
        <taxon>Equidae</taxon>
        <taxon>Equus</taxon>
    </lineage>
</organism>
<dbReference type="Pfam" id="PF00307">
    <property type="entry name" value="CH"/>
    <property type="match status" value="1"/>
</dbReference>
<dbReference type="FunFam" id="1.20.5.390:FF:000001">
    <property type="entry name" value="rho guanine nucleotide exchange factor 7 isoform X1"/>
    <property type="match status" value="1"/>
</dbReference>
<keyword evidence="5" id="KW-0966">Cell projection</keyword>
<keyword evidence="7" id="KW-0175">Coiled coil</keyword>
<dbReference type="SUPFAM" id="SSF48065">
    <property type="entry name" value="DBL homology domain (DH-domain)"/>
    <property type="match status" value="1"/>
</dbReference>
<dbReference type="FunFam" id="1.10.418.10:FF:000049">
    <property type="entry name" value="Rho guanine nucleotide exchange factor 7 isoform X1"/>
    <property type="match status" value="1"/>
</dbReference>
<dbReference type="SUPFAM" id="SSF50729">
    <property type="entry name" value="PH domain-like"/>
    <property type="match status" value="1"/>
</dbReference>
<dbReference type="InterPro" id="IPR003096">
    <property type="entry name" value="SM22_calponin"/>
</dbReference>
<dbReference type="Gene3D" id="2.30.30.40">
    <property type="entry name" value="SH3 Domains"/>
    <property type="match status" value="1"/>
</dbReference>
<feature type="compositionally biased region" description="Polar residues" evidence="8">
    <location>
        <begin position="132"/>
        <end position="150"/>
    </location>
</feature>
<dbReference type="AlphaFoldDB" id="A0A9L0IL39"/>
<comment type="subcellular location">
    <subcellularLocation>
        <location evidence="1">Cell projection</location>
        <location evidence="1">Lamellipodium</location>
    </subcellularLocation>
</comment>
<dbReference type="Pfam" id="PF00169">
    <property type="entry name" value="PH"/>
    <property type="match status" value="1"/>
</dbReference>
<feature type="compositionally biased region" description="Low complexity" evidence="8">
    <location>
        <begin position="120"/>
        <end position="131"/>
    </location>
</feature>
<dbReference type="Pfam" id="PF00621">
    <property type="entry name" value="RhoGEF"/>
    <property type="match status" value="1"/>
</dbReference>
<dbReference type="GO" id="GO:0030032">
    <property type="term" value="P:lamellipodium assembly"/>
    <property type="evidence" value="ECO:0007669"/>
    <property type="project" value="TreeGrafter"/>
</dbReference>
<name>A0A9L0IL39_EQUAS</name>
<gene>
    <name evidence="13" type="primary">ARHGEF6</name>
</gene>
<dbReference type="InterPro" id="IPR035899">
    <property type="entry name" value="DBL_dom_sf"/>
</dbReference>
<feature type="region of interest" description="Disordered" evidence="8">
    <location>
        <begin position="115"/>
        <end position="157"/>
    </location>
</feature>